<dbReference type="EMBL" id="JBHSQW010000035">
    <property type="protein sequence ID" value="MFC5996243.1"/>
    <property type="molecule type" value="Genomic_DNA"/>
</dbReference>
<proteinExistence type="inferred from homology"/>
<keyword evidence="10" id="KW-1185">Reference proteome</keyword>
<keyword evidence="2 7" id="KW-0645">Protease</keyword>
<comment type="caution">
    <text evidence="9">The sequence shown here is derived from an EMBL/GenBank/DDBJ whole genome shotgun (WGS) entry which is preliminary data.</text>
</comment>
<accession>A0ABW1J5X5</accession>
<protein>
    <submittedName>
        <fullName evidence="9">M3 family metallopeptidase</fullName>
    </submittedName>
</protein>
<evidence type="ECO:0000256" key="2">
    <source>
        <dbReference type="ARBA" id="ARBA00022670"/>
    </source>
</evidence>
<feature type="domain" description="Peptidase M3A/M3B catalytic" evidence="8">
    <location>
        <begin position="230"/>
        <end position="679"/>
    </location>
</feature>
<dbReference type="CDD" id="cd06456">
    <property type="entry name" value="M3A_DCP"/>
    <property type="match status" value="1"/>
</dbReference>
<dbReference type="RefSeq" id="WP_379586773.1">
    <property type="nucleotide sequence ID" value="NZ_JBHSQW010000035.1"/>
</dbReference>
<evidence type="ECO:0000256" key="4">
    <source>
        <dbReference type="ARBA" id="ARBA00022801"/>
    </source>
</evidence>
<dbReference type="PANTHER" id="PTHR43660:SF1">
    <property type="entry name" value="DIPEPTIDYL CARBOXYPEPTIDASE"/>
    <property type="match status" value="1"/>
</dbReference>
<comment type="similarity">
    <text evidence="1 7">Belongs to the peptidase M3 family.</text>
</comment>
<dbReference type="SUPFAM" id="SSF55486">
    <property type="entry name" value="Metalloproteases ('zincins'), catalytic domain"/>
    <property type="match status" value="1"/>
</dbReference>
<dbReference type="PANTHER" id="PTHR43660">
    <property type="entry name" value="DIPEPTIDYL CARBOXYPEPTIDASE"/>
    <property type="match status" value="1"/>
</dbReference>
<dbReference type="Pfam" id="PF01432">
    <property type="entry name" value="Peptidase_M3"/>
    <property type="match status" value="1"/>
</dbReference>
<evidence type="ECO:0000256" key="1">
    <source>
        <dbReference type="ARBA" id="ARBA00006040"/>
    </source>
</evidence>
<sequence length="682" mass="75090">MTAADNPFLAPSPLPYQLPDYRRITDAHFAPAFEAGMAQQRAEVEAIAANPEPPTFENTVVALERSGQVLTRVSTVFFGRASAHTNPAIDQLQADIAPRLAAHRDAITLDPRLVARIRDLYDRRDSLDLDPESLRLLERYHLDAVRAGAELGEADQRRLRELNAELSTLATAFGTRLLAAMNDSAVAVDDPARLDGLAPDAIAALAAAAAARGREGYLLTLALPTCQPALASLTDRDLRARLFDASISRGACGNDNDTRDLVRRLAALRAERARLLGFANHAEYVIADSTARSLEDVTAMLTGLVPAAVANAEAEAADLQAAIDAAGGGHELAPWDWAYYAERVRCERYDLDAATLRPYLELDRVLHDGVFYAAGRLYGLRFVERRDLPRYHEDVRIWEVFDADGALGLFGLDPYARESKRGGAWMNSLVSQSHLLGTSPVVMNTLNIAKPPGGEPTLLTFDEVRTLFHEFGHALHALLSDVRYPRFSGTRVPRDFVEYPSQVNEMWLVWPEVLANYARHHQTGEPMPPELVERLLAARRYGQGFATLEYLAAALLDLAWHTLGPDDALPDADSVQYFESAALAKAGVALAAVPPRYRSTYFNHVFAGAYSAGYYSYIWSEVLDADTVDWFRDNGGLRRELGDTFRRTLLARGNSVDGMAAFRALRGRDPEITPLLTRRGLG</sequence>
<dbReference type="Proteomes" id="UP001596302">
    <property type="component" value="Unassembled WGS sequence"/>
</dbReference>
<dbReference type="InterPro" id="IPR034005">
    <property type="entry name" value="M3A_DCP"/>
</dbReference>
<reference evidence="10" key="1">
    <citation type="journal article" date="2019" name="Int. J. Syst. Evol. Microbiol.">
        <title>The Global Catalogue of Microorganisms (GCM) 10K type strain sequencing project: providing services to taxonomists for standard genome sequencing and annotation.</title>
        <authorList>
            <consortium name="The Broad Institute Genomics Platform"/>
            <consortium name="The Broad Institute Genome Sequencing Center for Infectious Disease"/>
            <person name="Wu L."/>
            <person name="Ma J."/>
        </authorList>
    </citation>
    <scope>NUCLEOTIDE SEQUENCE [LARGE SCALE GENOMIC DNA]</scope>
    <source>
        <strain evidence="10">CCM 8391</strain>
    </source>
</reference>
<gene>
    <name evidence="9" type="ORF">ACFQE5_18725</name>
</gene>
<evidence type="ECO:0000256" key="6">
    <source>
        <dbReference type="ARBA" id="ARBA00023049"/>
    </source>
</evidence>
<evidence type="ECO:0000313" key="10">
    <source>
        <dbReference type="Proteomes" id="UP001596302"/>
    </source>
</evidence>
<keyword evidence="4 7" id="KW-0378">Hydrolase</keyword>
<evidence type="ECO:0000256" key="5">
    <source>
        <dbReference type="ARBA" id="ARBA00022833"/>
    </source>
</evidence>
<keyword evidence="3 7" id="KW-0479">Metal-binding</keyword>
<evidence type="ECO:0000256" key="3">
    <source>
        <dbReference type="ARBA" id="ARBA00022723"/>
    </source>
</evidence>
<comment type="cofactor">
    <cofactor evidence="7">
        <name>Zn(2+)</name>
        <dbReference type="ChEBI" id="CHEBI:29105"/>
    </cofactor>
    <text evidence="7">Binds 1 zinc ion.</text>
</comment>
<keyword evidence="6 7" id="KW-0482">Metalloprotease</keyword>
<dbReference type="Gene3D" id="1.10.1370.40">
    <property type="match status" value="3"/>
</dbReference>
<evidence type="ECO:0000313" key="9">
    <source>
        <dbReference type="EMBL" id="MFC5996243.1"/>
    </source>
</evidence>
<evidence type="ECO:0000256" key="7">
    <source>
        <dbReference type="RuleBase" id="RU003435"/>
    </source>
</evidence>
<organism evidence="9 10">
    <name type="scientific">Pseudonocardia hispaniensis</name>
    <dbReference type="NCBI Taxonomy" id="904933"/>
    <lineage>
        <taxon>Bacteria</taxon>
        <taxon>Bacillati</taxon>
        <taxon>Actinomycetota</taxon>
        <taxon>Actinomycetes</taxon>
        <taxon>Pseudonocardiales</taxon>
        <taxon>Pseudonocardiaceae</taxon>
        <taxon>Pseudonocardia</taxon>
    </lineage>
</organism>
<dbReference type="InterPro" id="IPR001567">
    <property type="entry name" value="Pept_M3A_M3B_dom"/>
</dbReference>
<dbReference type="InterPro" id="IPR045090">
    <property type="entry name" value="Pept_M3A_M3B"/>
</dbReference>
<keyword evidence="5 7" id="KW-0862">Zinc</keyword>
<name>A0ABW1J5X5_9PSEU</name>
<evidence type="ECO:0000259" key="8">
    <source>
        <dbReference type="Pfam" id="PF01432"/>
    </source>
</evidence>